<organism evidence="1 2">
    <name type="scientific">Gonapodya prolifera (strain JEL478)</name>
    <name type="common">Monoblepharis prolifera</name>
    <dbReference type="NCBI Taxonomy" id="1344416"/>
    <lineage>
        <taxon>Eukaryota</taxon>
        <taxon>Fungi</taxon>
        <taxon>Fungi incertae sedis</taxon>
        <taxon>Chytridiomycota</taxon>
        <taxon>Chytridiomycota incertae sedis</taxon>
        <taxon>Monoblepharidomycetes</taxon>
        <taxon>Monoblepharidales</taxon>
        <taxon>Gonapodyaceae</taxon>
        <taxon>Gonapodya</taxon>
    </lineage>
</organism>
<name>A0A139AKT1_GONPJ</name>
<reference evidence="1 2" key="1">
    <citation type="journal article" date="2015" name="Genome Biol. Evol.">
        <title>Phylogenomic analyses indicate that early fungi evolved digesting cell walls of algal ancestors of land plants.</title>
        <authorList>
            <person name="Chang Y."/>
            <person name="Wang S."/>
            <person name="Sekimoto S."/>
            <person name="Aerts A.L."/>
            <person name="Choi C."/>
            <person name="Clum A."/>
            <person name="LaButti K.M."/>
            <person name="Lindquist E.A."/>
            <person name="Yee Ngan C."/>
            <person name="Ohm R.A."/>
            <person name="Salamov A.A."/>
            <person name="Grigoriev I.V."/>
            <person name="Spatafora J.W."/>
            <person name="Berbee M.L."/>
        </authorList>
    </citation>
    <scope>NUCLEOTIDE SEQUENCE [LARGE SCALE GENOMIC DNA]</scope>
    <source>
        <strain evidence="1 2">JEL478</strain>
    </source>
</reference>
<gene>
    <name evidence="1" type="ORF">M427DRAFT_154147</name>
</gene>
<evidence type="ECO:0000313" key="1">
    <source>
        <dbReference type="EMBL" id="KXS17035.1"/>
    </source>
</evidence>
<evidence type="ECO:0008006" key="3">
    <source>
        <dbReference type="Google" id="ProtNLM"/>
    </source>
</evidence>
<protein>
    <recommendedName>
        <fullName evidence="3">F-box domain-containing protein</fullName>
    </recommendedName>
</protein>
<accession>A0A139AKT1</accession>
<evidence type="ECO:0000313" key="2">
    <source>
        <dbReference type="Proteomes" id="UP000070544"/>
    </source>
</evidence>
<keyword evidence="2" id="KW-1185">Reference proteome</keyword>
<dbReference type="AlphaFoldDB" id="A0A139AKT1"/>
<dbReference type="Proteomes" id="UP000070544">
    <property type="component" value="Unassembled WGS sequence"/>
</dbReference>
<proteinExistence type="predicted"/>
<dbReference type="EMBL" id="KQ965749">
    <property type="protein sequence ID" value="KXS17035.1"/>
    <property type="molecule type" value="Genomic_DNA"/>
</dbReference>
<sequence length="738" mass="81914">MLSHSSHPVPSIPFELQQSVAQHVEPSVLYPSLRLVSRSFRAAALSALQWKVRRLFKREDGPEFARIMLELKRNGSLVGDWRDFGVFVRKVLGTPDRCCQRVLTDFFLYVREDLSKQPTSDGTAQGLTAQVHVVSFTFLAERVEERVAAAILSGLGLKNMTHFNAILLGAFPSTHIPGILHDCTHLSFLEKRNALLRVNLNNQRPWRVQLAFVEEWTVERFLASTLNVSPYHHNFSKKPASTHFSYSLSLTALRELNNYPRYNFAEVVNGHTRLVNVPTAVRTFSCLRNDFKCTISQLVDLLQVYQLDTNFNLLWSMTLSPKDRAEVIRIILSKSTGKARERMIQMLFVRGGAAAPMIIAKALSGINGITRDADTETAILVRSVVVNSLRTTGVHTVDFAFHDDVSLVSTVTEILSSVNRAASQPQRHSNLSLRSAMAQRRRTRAKQRKARVDFAAGLRSGKESSLVSINGAVSTDHLARKPTTRQKIGGNELIGSNNALQSNIAGQATKMESAEPRPTPLIHTPIEPQDVQSQTVTVLFQSLLACTGHVNLDSFCAAALAQYIRSGTVTLDHVARGISTFIGSQPPELDDAVWGMTANVLRLVVEDYGKGKVGWRSVGSMFRLMWDGFGRCGSAEAGRHGQVFRGGDGRKVDRMVTFVQHLHLGNRDLVEFLPGFDVATTDFRVSFTLGIVLRAAKVFSFECVRGILRRARVGHTQRAGFLVGWMVGYGKAKRPQST</sequence>